<evidence type="ECO:0000313" key="2">
    <source>
        <dbReference type="EMBL" id="MED6194340.1"/>
    </source>
</evidence>
<protein>
    <submittedName>
        <fullName evidence="2">Uncharacterized protein</fullName>
    </submittedName>
</protein>
<name>A0ABU6X8A2_9FABA</name>
<accession>A0ABU6X8A2</accession>
<feature type="coiled-coil region" evidence="1">
    <location>
        <begin position="30"/>
        <end position="64"/>
    </location>
</feature>
<keyword evidence="3" id="KW-1185">Reference proteome</keyword>
<comment type="caution">
    <text evidence="2">The sequence shown here is derived from an EMBL/GenBank/DDBJ whole genome shotgun (WGS) entry which is preliminary data.</text>
</comment>
<reference evidence="2 3" key="1">
    <citation type="journal article" date="2023" name="Plants (Basel)">
        <title>Bridging the Gap: Combining Genomics and Transcriptomics Approaches to Understand Stylosanthes scabra, an Orphan Legume from the Brazilian Caatinga.</title>
        <authorList>
            <person name="Ferreira-Neto J.R.C."/>
            <person name="da Silva M.D."/>
            <person name="Binneck E."/>
            <person name="de Melo N.F."/>
            <person name="da Silva R.H."/>
            <person name="de Melo A.L.T.M."/>
            <person name="Pandolfi V."/>
            <person name="Bustamante F.O."/>
            <person name="Brasileiro-Vidal A.C."/>
            <person name="Benko-Iseppon A.M."/>
        </authorList>
    </citation>
    <scope>NUCLEOTIDE SEQUENCE [LARGE SCALE GENOMIC DNA]</scope>
    <source>
        <tissue evidence="2">Leaves</tissue>
    </source>
</reference>
<organism evidence="2 3">
    <name type="scientific">Stylosanthes scabra</name>
    <dbReference type="NCBI Taxonomy" id="79078"/>
    <lineage>
        <taxon>Eukaryota</taxon>
        <taxon>Viridiplantae</taxon>
        <taxon>Streptophyta</taxon>
        <taxon>Embryophyta</taxon>
        <taxon>Tracheophyta</taxon>
        <taxon>Spermatophyta</taxon>
        <taxon>Magnoliopsida</taxon>
        <taxon>eudicotyledons</taxon>
        <taxon>Gunneridae</taxon>
        <taxon>Pentapetalae</taxon>
        <taxon>rosids</taxon>
        <taxon>fabids</taxon>
        <taxon>Fabales</taxon>
        <taxon>Fabaceae</taxon>
        <taxon>Papilionoideae</taxon>
        <taxon>50 kb inversion clade</taxon>
        <taxon>dalbergioids sensu lato</taxon>
        <taxon>Dalbergieae</taxon>
        <taxon>Pterocarpus clade</taxon>
        <taxon>Stylosanthes</taxon>
    </lineage>
</organism>
<dbReference type="Proteomes" id="UP001341840">
    <property type="component" value="Unassembled WGS sequence"/>
</dbReference>
<evidence type="ECO:0000256" key="1">
    <source>
        <dbReference type="SAM" id="Coils"/>
    </source>
</evidence>
<proteinExistence type="predicted"/>
<dbReference type="EMBL" id="JASCZI010211555">
    <property type="protein sequence ID" value="MED6194340.1"/>
    <property type="molecule type" value="Genomic_DNA"/>
</dbReference>
<evidence type="ECO:0000313" key="3">
    <source>
        <dbReference type="Proteomes" id="UP001341840"/>
    </source>
</evidence>
<sequence length="94" mass="10711">MDRSFDATGFIESNLLTPGAREILAKNTGMKGLEADVKKLFQMMETMMEENRSERARLKEATDLKFKTLQMAHEHYVNYSAMHGCGLRGWPNLA</sequence>
<gene>
    <name evidence="2" type="ORF">PIB30_027598</name>
</gene>
<keyword evidence="1" id="KW-0175">Coiled coil</keyword>